<dbReference type="EMBL" id="JAYWIO010000006">
    <property type="protein sequence ID" value="KAK7255272.1"/>
    <property type="molecule type" value="Genomic_DNA"/>
</dbReference>
<gene>
    <name evidence="1" type="ORF">RIF29_28679</name>
</gene>
<protein>
    <submittedName>
        <fullName evidence="1">Uncharacterized protein</fullName>
    </submittedName>
</protein>
<evidence type="ECO:0000313" key="2">
    <source>
        <dbReference type="Proteomes" id="UP001372338"/>
    </source>
</evidence>
<organism evidence="1 2">
    <name type="scientific">Crotalaria pallida</name>
    <name type="common">Smooth rattlebox</name>
    <name type="synonym">Crotalaria striata</name>
    <dbReference type="NCBI Taxonomy" id="3830"/>
    <lineage>
        <taxon>Eukaryota</taxon>
        <taxon>Viridiplantae</taxon>
        <taxon>Streptophyta</taxon>
        <taxon>Embryophyta</taxon>
        <taxon>Tracheophyta</taxon>
        <taxon>Spermatophyta</taxon>
        <taxon>Magnoliopsida</taxon>
        <taxon>eudicotyledons</taxon>
        <taxon>Gunneridae</taxon>
        <taxon>Pentapetalae</taxon>
        <taxon>rosids</taxon>
        <taxon>fabids</taxon>
        <taxon>Fabales</taxon>
        <taxon>Fabaceae</taxon>
        <taxon>Papilionoideae</taxon>
        <taxon>50 kb inversion clade</taxon>
        <taxon>genistoids sensu lato</taxon>
        <taxon>core genistoids</taxon>
        <taxon>Crotalarieae</taxon>
        <taxon>Crotalaria</taxon>
    </lineage>
</organism>
<dbReference type="Proteomes" id="UP001372338">
    <property type="component" value="Unassembled WGS sequence"/>
</dbReference>
<reference evidence="1 2" key="1">
    <citation type="submission" date="2024-01" db="EMBL/GenBank/DDBJ databases">
        <title>The genomes of 5 underutilized Papilionoideae crops provide insights into root nodulation and disease resistanc.</title>
        <authorList>
            <person name="Yuan L."/>
        </authorList>
    </citation>
    <scope>NUCLEOTIDE SEQUENCE [LARGE SCALE GENOMIC DNA]</scope>
    <source>
        <strain evidence="1">ZHUSHIDOU_FW_LH</strain>
        <tissue evidence="1">Leaf</tissue>
    </source>
</reference>
<dbReference type="AlphaFoldDB" id="A0AAN9ED36"/>
<sequence>MYPSLSPRKKKVDLRIDDVEGVQALYGSNPNFTFGSLLQSENSSNDVVGSETAFSTWILTLAIGLFWPGKRAADAITLTLKQGWHYKEPVYGKLKKEQKDELFERFRPKIRKLFNSSMSSRIRNTFAEARKKNVRPNWLQVDIWECLCAHWQTDEYKRIQEVDKANRAS</sequence>
<proteinExistence type="predicted"/>
<name>A0AAN9ED36_CROPI</name>
<accession>A0AAN9ED36</accession>
<keyword evidence="2" id="KW-1185">Reference proteome</keyword>
<comment type="caution">
    <text evidence="1">The sequence shown here is derived from an EMBL/GenBank/DDBJ whole genome shotgun (WGS) entry which is preliminary data.</text>
</comment>
<evidence type="ECO:0000313" key="1">
    <source>
        <dbReference type="EMBL" id="KAK7255272.1"/>
    </source>
</evidence>